<dbReference type="EMBL" id="CP012109">
    <property type="protein sequence ID" value="AKQ69648.1"/>
    <property type="molecule type" value="Genomic_DNA"/>
</dbReference>
<keyword evidence="2" id="KW-1185">Reference proteome</keyword>
<dbReference type="STRING" id="1297742.A176_006560"/>
<protein>
    <submittedName>
        <fullName evidence="1">Uncharacterized protein</fullName>
    </submittedName>
</protein>
<organism evidence="1 2">
    <name type="scientific">Pseudomyxococcus hansupus</name>
    <dbReference type="NCBI Taxonomy" id="1297742"/>
    <lineage>
        <taxon>Bacteria</taxon>
        <taxon>Pseudomonadati</taxon>
        <taxon>Myxococcota</taxon>
        <taxon>Myxococcia</taxon>
        <taxon>Myxococcales</taxon>
        <taxon>Cystobacterineae</taxon>
        <taxon>Myxococcaceae</taxon>
        <taxon>Pseudomyxococcus</taxon>
    </lineage>
</organism>
<dbReference type="eggNOG" id="ENOG5032Z1A">
    <property type="taxonomic scope" value="Bacteria"/>
</dbReference>
<dbReference type="Proteomes" id="UP000009026">
    <property type="component" value="Chromosome"/>
</dbReference>
<reference evidence="1 2" key="1">
    <citation type="journal article" date="2016" name="PLoS ONE">
        <title>Complete Genome Sequence and Comparative Genomics of a Novel Myxobacterium Myxococcus hansupus.</title>
        <authorList>
            <person name="Sharma G."/>
            <person name="Narwani T."/>
            <person name="Subramanian S."/>
        </authorList>
    </citation>
    <scope>NUCLEOTIDE SEQUENCE [LARGE SCALE GENOMIC DNA]</scope>
    <source>
        <strain evidence="2">mixupus</strain>
    </source>
</reference>
<dbReference type="AlphaFoldDB" id="A0A0H4X6U2"/>
<sequence>MSVKLSLAGRRRGTEHLFSPPEGPLPWLRRISEWFETQHGELIESTHLGTGPLGAPMLRLRLHPAAGEVAFLATSGAQVSVSAETSAVGPGYHLFLCDTLKDLGEALDLVWAGGRSTAKPGDPTGYFHTGDAGPVDVHMLASLQEAVGQVLRMRRLGESGFALSMRFGHTFEYPGALLTPLGPRDARWLMDVYADPRRGIDVFPWWTPGIHASTRLNRARCRLWTDVVWRTPLLEDERRLLRDVARLLEQAWREDPTLPYPWREWQEVLGFLGVGGTLAEEVHRRASAAAGGPPVGYRRGEVQVALPEGWEIRIPGSLAEAHLQDGTWVARDHRRSVRFVPLGDGGADSLTPTFVERRAMDLEHHGERVSGRASLRVGPGECRLTALCTSGRRRALCVVSFDDPDEQDWALGTWRSLDHAAAA</sequence>
<dbReference type="OrthoDB" id="254269at2"/>
<accession>A0A0H4X6U2</accession>
<dbReference type="KEGG" id="mym:A176_006560"/>
<name>A0A0H4X6U2_9BACT</name>
<dbReference type="RefSeq" id="WP_002636209.1">
    <property type="nucleotide sequence ID" value="NZ_CP012109.1"/>
</dbReference>
<dbReference type="PATRIC" id="fig|1297742.4.peg.6649"/>
<proteinExistence type="predicted"/>
<evidence type="ECO:0000313" key="2">
    <source>
        <dbReference type="Proteomes" id="UP000009026"/>
    </source>
</evidence>
<gene>
    <name evidence="1" type="ORF">A176_006560</name>
</gene>
<evidence type="ECO:0000313" key="1">
    <source>
        <dbReference type="EMBL" id="AKQ69648.1"/>
    </source>
</evidence>